<evidence type="ECO:0000313" key="3">
    <source>
        <dbReference type="Proteomes" id="UP000293142"/>
    </source>
</evidence>
<evidence type="ECO:0000313" key="2">
    <source>
        <dbReference type="EMBL" id="TBL78220.1"/>
    </source>
</evidence>
<keyword evidence="3" id="KW-1185">Reference proteome</keyword>
<dbReference type="InterPro" id="IPR036582">
    <property type="entry name" value="Mao_N_sf"/>
</dbReference>
<dbReference type="AlphaFoldDB" id="A0A4Q9DPK9"/>
<proteinExistence type="predicted"/>
<organism evidence="2 3">
    <name type="scientific">Paenibacillus thalictri</name>
    <dbReference type="NCBI Taxonomy" id="2527873"/>
    <lineage>
        <taxon>Bacteria</taxon>
        <taxon>Bacillati</taxon>
        <taxon>Bacillota</taxon>
        <taxon>Bacilli</taxon>
        <taxon>Bacillales</taxon>
        <taxon>Paenibacillaceae</taxon>
        <taxon>Paenibacillus</taxon>
    </lineage>
</organism>
<dbReference type="InterPro" id="IPR012854">
    <property type="entry name" value="Cu_amine_oxidase-like_N"/>
</dbReference>
<dbReference type="Proteomes" id="UP000293142">
    <property type="component" value="Unassembled WGS sequence"/>
</dbReference>
<sequence length="176" mass="19219">MFSRCKMGDTRFVLKNMEISTTLRVSIRRAGTVLMNVFFRRCVVMLMSFAFIFGAGGTVFAADPAEPKAVNWDAGIFIDGKMLVPLGELAKILNLSLTVDGQKSYTLSKDGLSVKLDLGDPAIQVNGKSLTLDVPPALEDGQAFVSLQFIDEALGSKVEWNEEKQHAVVQTKDSTL</sequence>
<dbReference type="SUPFAM" id="SSF55383">
    <property type="entry name" value="Copper amine oxidase, domain N"/>
    <property type="match status" value="1"/>
</dbReference>
<dbReference type="EMBL" id="SIRE01000010">
    <property type="protein sequence ID" value="TBL78220.1"/>
    <property type="molecule type" value="Genomic_DNA"/>
</dbReference>
<dbReference type="OrthoDB" id="1954422at2"/>
<comment type="caution">
    <text evidence="2">The sequence shown here is derived from an EMBL/GenBank/DDBJ whole genome shotgun (WGS) entry which is preliminary data.</text>
</comment>
<reference evidence="2 3" key="1">
    <citation type="submission" date="2019-02" db="EMBL/GenBank/DDBJ databases">
        <title>Paenibacillus sp. nov., isolated from surface-sterilized tissue of Thalictrum simplex L.</title>
        <authorList>
            <person name="Tuo L."/>
        </authorList>
    </citation>
    <scope>NUCLEOTIDE SEQUENCE [LARGE SCALE GENOMIC DNA]</scope>
    <source>
        <strain evidence="2 3">N2SHLJ1</strain>
    </source>
</reference>
<gene>
    <name evidence="2" type="ORF">EYB31_15220</name>
</gene>
<dbReference type="Pfam" id="PF07833">
    <property type="entry name" value="Cu_amine_oxidN1"/>
    <property type="match status" value="1"/>
</dbReference>
<dbReference type="Gene3D" id="3.30.457.10">
    <property type="entry name" value="Copper amine oxidase-like, N-terminal domain"/>
    <property type="match status" value="1"/>
</dbReference>
<name>A0A4Q9DPK9_9BACL</name>
<evidence type="ECO:0000259" key="1">
    <source>
        <dbReference type="Pfam" id="PF07833"/>
    </source>
</evidence>
<protein>
    <recommendedName>
        <fullName evidence="1">Copper amine oxidase-like N-terminal domain-containing protein</fullName>
    </recommendedName>
</protein>
<feature type="domain" description="Copper amine oxidase-like N-terminal" evidence="1">
    <location>
        <begin position="76"/>
        <end position="166"/>
    </location>
</feature>
<accession>A0A4Q9DPK9</accession>